<comment type="similarity">
    <text evidence="1">Belongs to the DSD1 family.</text>
</comment>
<dbReference type="Proteomes" id="UP000587527">
    <property type="component" value="Unassembled WGS sequence"/>
</dbReference>
<sequence length="409" mass="43859">MTEDRLDWRTKGAWQPGAGVPFAEFAAGRTGLFDGAFTWPVMVLRATAVEHNLAALAGFCRRHGFDFAPHGKTTMSPSLFQAQLEAGAWAITVATANQVLACRSFGLPRVLLANELLDSTALRWIGGEIARGFDFLCFVDSVAGVQAIARAMEQVPGGRSMQVFAEWGFAGGRAGCRTVDQLAEVAAAADAAPRVELVGVAGYEGGLPGPGAAAAYLTALRESVVELSRRGLLPPHVIVSAGGSTYFDVVAEALGGDWLPGHEVRTVLRSGAYLSHDHGFYHDRTPFLRVPEEGSLSPALEIWAQVGSTPEPGLVIAGLGKRDAPIDEGMPVPLRHRTADGVTHELRGWRVAKLNDHHAYVEVPPEARVSPGDLICFGISHPCTAFDKWRVIPVVAEDYTVTDLLRTYF</sequence>
<proteinExistence type="inferred from homology"/>
<evidence type="ECO:0000256" key="2">
    <source>
        <dbReference type="ARBA" id="ARBA00023239"/>
    </source>
</evidence>
<dbReference type="RefSeq" id="WP_312875144.1">
    <property type="nucleotide sequence ID" value="NZ_JACHMN010000002.1"/>
</dbReference>
<evidence type="ECO:0000313" key="5">
    <source>
        <dbReference type="Proteomes" id="UP000587527"/>
    </source>
</evidence>
<evidence type="ECO:0000259" key="3">
    <source>
        <dbReference type="SMART" id="SM01119"/>
    </source>
</evidence>
<feature type="domain" description="D-serine dehydratase-like" evidence="3">
    <location>
        <begin position="299"/>
        <end position="396"/>
    </location>
</feature>
<dbReference type="InterPro" id="IPR042208">
    <property type="entry name" value="D-ser_dehydrat-like_sf"/>
</dbReference>
<dbReference type="Gene3D" id="3.20.20.10">
    <property type="entry name" value="Alanine racemase"/>
    <property type="match status" value="1"/>
</dbReference>
<dbReference type="EMBL" id="JACHMN010000002">
    <property type="protein sequence ID" value="MBB5868483.1"/>
    <property type="molecule type" value="Genomic_DNA"/>
</dbReference>
<dbReference type="InterPro" id="IPR001608">
    <property type="entry name" value="Ala_racemase_N"/>
</dbReference>
<dbReference type="PANTHER" id="PTHR28004:SF8">
    <property type="entry name" value="D-SERINE DEAMINASE"/>
    <property type="match status" value="1"/>
</dbReference>
<protein>
    <submittedName>
        <fullName evidence="4">D-serine deaminase-like pyridoxal phosphate-dependent protein</fullName>
    </submittedName>
</protein>
<dbReference type="Pfam" id="PF01168">
    <property type="entry name" value="Ala_racemase_N"/>
    <property type="match status" value="1"/>
</dbReference>
<dbReference type="SUPFAM" id="SSF51419">
    <property type="entry name" value="PLP-binding barrel"/>
    <property type="match status" value="1"/>
</dbReference>
<evidence type="ECO:0000256" key="1">
    <source>
        <dbReference type="ARBA" id="ARBA00005323"/>
    </source>
</evidence>
<gene>
    <name evidence="4" type="ORF">F4553_001862</name>
</gene>
<comment type="caution">
    <text evidence="4">The sequence shown here is derived from an EMBL/GenBank/DDBJ whole genome shotgun (WGS) entry which is preliminary data.</text>
</comment>
<dbReference type="InterPro" id="IPR026956">
    <property type="entry name" value="D-ser_dehydrat-like_dom"/>
</dbReference>
<dbReference type="GO" id="GO:0016829">
    <property type="term" value="F:lyase activity"/>
    <property type="evidence" value="ECO:0007669"/>
    <property type="project" value="UniProtKB-KW"/>
</dbReference>
<dbReference type="InterPro" id="IPR051466">
    <property type="entry name" value="D-amino_acid_metab_enzyme"/>
</dbReference>
<reference evidence="4 5" key="1">
    <citation type="submission" date="2020-08" db="EMBL/GenBank/DDBJ databases">
        <title>Sequencing the genomes of 1000 actinobacteria strains.</title>
        <authorList>
            <person name="Klenk H.-P."/>
        </authorList>
    </citation>
    <scope>NUCLEOTIDE SEQUENCE [LARGE SCALE GENOMIC DNA]</scope>
    <source>
        <strain evidence="4 5">DSM 45362</strain>
    </source>
</reference>
<dbReference type="Gene3D" id="2.40.37.20">
    <property type="entry name" value="D-serine dehydratase-like domain"/>
    <property type="match status" value="1"/>
</dbReference>
<dbReference type="Pfam" id="PF14031">
    <property type="entry name" value="D-ser_dehydrat"/>
    <property type="match status" value="1"/>
</dbReference>
<dbReference type="PANTHER" id="PTHR28004">
    <property type="entry name" value="ZGC:162816-RELATED"/>
    <property type="match status" value="1"/>
</dbReference>
<keyword evidence="2" id="KW-0456">Lyase</keyword>
<keyword evidence="5" id="KW-1185">Reference proteome</keyword>
<dbReference type="AlphaFoldDB" id="A0A841BNF0"/>
<accession>A0A841BNF0</accession>
<dbReference type="SMART" id="SM01119">
    <property type="entry name" value="D-ser_dehydrat"/>
    <property type="match status" value="1"/>
</dbReference>
<dbReference type="InterPro" id="IPR029066">
    <property type="entry name" value="PLP-binding_barrel"/>
</dbReference>
<organism evidence="4 5">
    <name type="scientific">Allocatelliglobosispora scoriae</name>
    <dbReference type="NCBI Taxonomy" id="643052"/>
    <lineage>
        <taxon>Bacteria</taxon>
        <taxon>Bacillati</taxon>
        <taxon>Actinomycetota</taxon>
        <taxon>Actinomycetes</taxon>
        <taxon>Micromonosporales</taxon>
        <taxon>Micromonosporaceae</taxon>
        <taxon>Allocatelliglobosispora</taxon>
    </lineage>
</organism>
<evidence type="ECO:0000313" key="4">
    <source>
        <dbReference type="EMBL" id="MBB5868483.1"/>
    </source>
</evidence>
<name>A0A841BNF0_9ACTN</name>